<sequence length="74" mass="8310">MNRKTKNKIKEGGLVAAMVIVVLIACYGLSWIVTCGIIKLITMCFGWTFKWSIATGIWLIICILKSIFKTTNQN</sequence>
<dbReference type="RefSeq" id="WP_024739743.1">
    <property type="nucleotide sequence ID" value="NZ_JAINVB010000001.1"/>
</dbReference>
<evidence type="ECO:0008006" key="5">
    <source>
        <dbReference type="Google" id="ProtNLM"/>
    </source>
</evidence>
<proteinExistence type="predicted"/>
<dbReference type="Proteomes" id="UP001203136">
    <property type="component" value="Unassembled WGS sequence"/>
</dbReference>
<dbReference type="EMBL" id="JAINVB010000001">
    <property type="protein sequence ID" value="MCK0088671.1"/>
    <property type="molecule type" value="Genomic_DNA"/>
</dbReference>
<evidence type="ECO:0000313" key="2">
    <source>
        <dbReference type="EMBL" id="MCK0085212.1"/>
    </source>
</evidence>
<organism evidence="3 4">
    <name type="scientific">Clostridium symbiosum</name>
    <name type="common">Bacteroides symbiosus</name>
    <dbReference type="NCBI Taxonomy" id="1512"/>
    <lineage>
        <taxon>Bacteria</taxon>
        <taxon>Bacillati</taxon>
        <taxon>Bacillota</taxon>
        <taxon>Clostridia</taxon>
        <taxon>Lachnospirales</taxon>
        <taxon>Lachnospiraceae</taxon>
        <taxon>Otoolea</taxon>
    </lineage>
</organism>
<feature type="transmembrane region" description="Helical" evidence="1">
    <location>
        <begin position="47"/>
        <end position="68"/>
    </location>
</feature>
<accession>A0AAW5FA22</accession>
<comment type="caution">
    <text evidence="3">The sequence shown here is derived from an EMBL/GenBank/DDBJ whole genome shotgun (WGS) entry which is preliminary data.</text>
</comment>
<protein>
    <recommendedName>
        <fullName evidence="5">Lipoprotein</fullName>
    </recommendedName>
</protein>
<dbReference type="EMBL" id="JAINVB010000001">
    <property type="protein sequence ID" value="MCK0085212.1"/>
    <property type="molecule type" value="Genomic_DNA"/>
</dbReference>
<dbReference type="PROSITE" id="PS51257">
    <property type="entry name" value="PROKAR_LIPOPROTEIN"/>
    <property type="match status" value="1"/>
</dbReference>
<evidence type="ECO:0000256" key="1">
    <source>
        <dbReference type="SAM" id="Phobius"/>
    </source>
</evidence>
<dbReference type="AlphaFoldDB" id="A0AAW5FA22"/>
<keyword evidence="1" id="KW-0812">Transmembrane</keyword>
<evidence type="ECO:0000313" key="3">
    <source>
        <dbReference type="EMBL" id="MCK0088671.1"/>
    </source>
</evidence>
<feature type="transmembrane region" description="Helical" evidence="1">
    <location>
        <begin position="12"/>
        <end position="41"/>
    </location>
</feature>
<keyword evidence="1" id="KW-1133">Transmembrane helix</keyword>
<evidence type="ECO:0000313" key="4">
    <source>
        <dbReference type="Proteomes" id="UP001203136"/>
    </source>
</evidence>
<keyword evidence="1" id="KW-0472">Membrane</keyword>
<name>A0AAW5FA22_CLOSY</name>
<gene>
    <name evidence="2" type="ORF">K5I21_04880</name>
    <name evidence="3" type="ORF">K5I21_22980</name>
</gene>
<reference evidence="3" key="1">
    <citation type="journal article" date="2022" name="Cell Host Microbe">
        <title>Colonization of the live biotherapeutic product VE303 and modulation of the microbiota and metabolites in healthy volunteers.</title>
        <authorList>
            <person name="Dsouza M."/>
            <person name="Menon R."/>
            <person name="Crossette E."/>
            <person name="Bhattarai S.K."/>
            <person name="Schneider J."/>
            <person name="Kim Y.G."/>
            <person name="Reddy S."/>
            <person name="Caballero S."/>
            <person name="Felix C."/>
            <person name="Cornacchione L."/>
            <person name="Hendrickson J."/>
            <person name="Watson A.R."/>
            <person name="Minot S.S."/>
            <person name="Greenfield N."/>
            <person name="Schopf L."/>
            <person name="Szabady R."/>
            <person name="Patarroyo J."/>
            <person name="Smith W."/>
            <person name="Harrison P."/>
            <person name="Kuijper E.J."/>
            <person name="Kelly C.P."/>
            <person name="Olle B."/>
            <person name="Bobilev D."/>
            <person name="Silber J.L."/>
            <person name="Bucci V."/>
            <person name="Roberts B."/>
            <person name="Faith J."/>
            <person name="Norman J.M."/>
        </authorList>
    </citation>
    <scope>NUCLEOTIDE SEQUENCE</scope>
    <source>
        <strain evidence="3">VE303-04</strain>
    </source>
</reference>